<sequence>MEQENAYARHTTGREREQRSTLNMLGLSESEAVEYVLMLSREEAENRPVSHIDEGVFEGDFEDEAFLPVTSSSSTTCGSALPASNQSSFSSIYDHHSRAYPRAARPMTNEKVQVSPVFVPEPMEAGVTISPLRIPTSLPGSSTGTRSLPEVARSTSSSFEHFPSISSSISSSTSSLEHVRSAWSTPLRSPSSSHGTSSPHVGTPILRTPSASFSSASIETHDTRSEEETRAPLDVDEMDEDLKFVIELSLAEAHSRGEV</sequence>
<gene>
    <name evidence="2" type="ORF">EV702DRAFT_1130764</name>
</gene>
<proteinExistence type="predicted"/>
<protein>
    <submittedName>
        <fullName evidence="2">Uncharacterized protein</fullName>
    </submittedName>
</protein>
<evidence type="ECO:0000256" key="1">
    <source>
        <dbReference type="SAM" id="MobiDB-lite"/>
    </source>
</evidence>
<feature type="compositionally biased region" description="Basic and acidic residues" evidence="1">
    <location>
        <begin position="219"/>
        <end position="233"/>
    </location>
</feature>
<feature type="compositionally biased region" description="Polar residues" evidence="1">
    <location>
        <begin position="209"/>
        <end position="218"/>
    </location>
</feature>
<keyword evidence="3" id="KW-1185">Reference proteome</keyword>
<accession>A0A9P6ZNI0</accession>
<evidence type="ECO:0000313" key="3">
    <source>
        <dbReference type="Proteomes" id="UP000714275"/>
    </source>
</evidence>
<comment type="caution">
    <text evidence="2">The sequence shown here is derived from an EMBL/GenBank/DDBJ whole genome shotgun (WGS) entry which is preliminary data.</text>
</comment>
<feature type="region of interest" description="Disordered" evidence="1">
    <location>
        <begin position="185"/>
        <end position="236"/>
    </location>
</feature>
<dbReference type="OrthoDB" id="10457089at2759"/>
<organism evidence="2 3">
    <name type="scientific">Suillus placidus</name>
    <dbReference type="NCBI Taxonomy" id="48579"/>
    <lineage>
        <taxon>Eukaryota</taxon>
        <taxon>Fungi</taxon>
        <taxon>Dikarya</taxon>
        <taxon>Basidiomycota</taxon>
        <taxon>Agaricomycotina</taxon>
        <taxon>Agaricomycetes</taxon>
        <taxon>Agaricomycetidae</taxon>
        <taxon>Boletales</taxon>
        <taxon>Suillineae</taxon>
        <taxon>Suillaceae</taxon>
        <taxon>Suillus</taxon>
    </lineage>
</organism>
<feature type="region of interest" description="Disordered" evidence="1">
    <location>
        <begin position="134"/>
        <end position="154"/>
    </location>
</feature>
<name>A0A9P6ZNI0_9AGAM</name>
<dbReference type="Proteomes" id="UP000714275">
    <property type="component" value="Unassembled WGS sequence"/>
</dbReference>
<reference evidence="2" key="1">
    <citation type="journal article" date="2020" name="New Phytol.">
        <title>Comparative genomics reveals dynamic genome evolution in host specialist ectomycorrhizal fungi.</title>
        <authorList>
            <person name="Lofgren L.A."/>
            <person name="Nguyen N.H."/>
            <person name="Vilgalys R."/>
            <person name="Ruytinx J."/>
            <person name="Liao H.L."/>
            <person name="Branco S."/>
            <person name="Kuo A."/>
            <person name="LaButti K."/>
            <person name="Lipzen A."/>
            <person name="Andreopoulos W."/>
            <person name="Pangilinan J."/>
            <person name="Riley R."/>
            <person name="Hundley H."/>
            <person name="Na H."/>
            <person name="Barry K."/>
            <person name="Grigoriev I.V."/>
            <person name="Stajich J.E."/>
            <person name="Kennedy P.G."/>
        </authorList>
    </citation>
    <scope>NUCLEOTIDE SEQUENCE</scope>
    <source>
        <strain evidence="2">DOB743</strain>
    </source>
</reference>
<feature type="compositionally biased region" description="Low complexity" evidence="1">
    <location>
        <begin position="189"/>
        <end position="203"/>
    </location>
</feature>
<dbReference type="EMBL" id="JABBWD010000048">
    <property type="protein sequence ID" value="KAG1773384.1"/>
    <property type="molecule type" value="Genomic_DNA"/>
</dbReference>
<dbReference type="AlphaFoldDB" id="A0A9P6ZNI0"/>
<feature type="region of interest" description="Disordered" evidence="1">
    <location>
        <begin position="1"/>
        <end position="25"/>
    </location>
</feature>
<evidence type="ECO:0000313" key="2">
    <source>
        <dbReference type="EMBL" id="KAG1773384.1"/>
    </source>
</evidence>